<proteinExistence type="predicted"/>
<organism evidence="1">
    <name type="scientific">marine sediment metagenome</name>
    <dbReference type="NCBI Taxonomy" id="412755"/>
    <lineage>
        <taxon>unclassified sequences</taxon>
        <taxon>metagenomes</taxon>
        <taxon>ecological metagenomes</taxon>
    </lineage>
</organism>
<evidence type="ECO:0008006" key="2">
    <source>
        <dbReference type="Google" id="ProtNLM"/>
    </source>
</evidence>
<gene>
    <name evidence="1" type="ORF">S01H1_04066</name>
</gene>
<evidence type="ECO:0000313" key="1">
    <source>
        <dbReference type="EMBL" id="GAF82195.1"/>
    </source>
</evidence>
<name>X0U169_9ZZZZ</name>
<dbReference type="EMBL" id="BARS01002167">
    <property type="protein sequence ID" value="GAF82195.1"/>
    <property type="molecule type" value="Genomic_DNA"/>
</dbReference>
<protein>
    <recommendedName>
        <fullName evidence="2">ArnR1-like winged helix-turn-helix domain-containing protein</fullName>
    </recommendedName>
</protein>
<dbReference type="AlphaFoldDB" id="X0U169"/>
<comment type="caution">
    <text evidence="1">The sequence shown here is derived from an EMBL/GenBank/DDBJ whole genome shotgun (WGS) entry which is preliminary data.</text>
</comment>
<accession>X0U169</accession>
<reference evidence="1" key="1">
    <citation type="journal article" date="2014" name="Front. Microbiol.">
        <title>High frequency of phylogenetically diverse reductive dehalogenase-homologous genes in deep subseafloor sedimentary metagenomes.</title>
        <authorList>
            <person name="Kawai M."/>
            <person name="Futagami T."/>
            <person name="Toyoda A."/>
            <person name="Takaki Y."/>
            <person name="Nishi S."/>
            <person name="Hori S."/>
            <person name="Arai W."/>
            <person name="Tsubouchi T."/>
            <person name="Morono Y."/>
            <person name="Uchiyama I."/>
            <person name="Ito T."/>
            <person name="Fujiyama A."/>
            <person name="Inagaki F."/>
            <person name="Takami H."/>
        </authorList>
    </citation>
    <scope>NUCLEOTIDE SEQUENCE</scope>
    <source>
        <strain evidence="1">Expedition CK06-06</strain>
    </source>
</reference>
<sequence length="89" mass="10270">MQVEQAAKILNEIVKADGVVPDSDWEQFVFTSRGLYVKVMRKLRDVGLVEKRMGEYRLVKDYSSALEKMAKYWADIVSSFNEGDRSISF</sequence>